<evidence type="ECO:0000313" key="1">
    <source>
        <dbReference type="EMBL" id="ODH40438.1"/>
    </source>
</evidence>
<accession>A0A1D2JL48</accession>
<organism evidence="1 2">
    <name type="scientific">Paracoccidioides brasiliensis</name>
    <dbReference type="NCBI Taxonomy" id="121759"/>
    <lineage>
        <taxon>Eukaryota</taxon>
        <taxon>Fungi</taxon>
        <taxon>Dikarya</taxon>
        <taxon>Ascomycota</taxon>
        <taxon>Pezizomycotina</taxon>
        <taxon>Eurotiomycetes</taxon>
        <taxon>Eurotiomycetidae</taxon>
        <taxon>Onygenales</taxon>
        <taxon>Ajellomycetaceae</taxon>
        <taxon>Paracoccidioides</taxon>
    </lineage>
</organism>
<proteinExistence type="predicted"/>
<evidence type="ECO:0000313" key="2">
    <source>
        <dbReference type="Proteomes" id="UP000242814"/>
    </source>
</evidence>
<dbReference type="AlphaFoldDB" id="A0A1D2JL48"/>
<name>A0A1D2JL48_PARBR</name>
<dbReference type="EMBL" id="LZYO01000041">
    <property type="protein sequence ID" value="ODH40438.1"/>
    <property type="molecule type" value="Genomic_DNA"/>
</dbReference>
<dbReference type="Proteomes" id="UP000242814">
    <property type="component" value="Unassembled WGS sequence"/>
</dbReference>
<gene>
    <name evidence="1" type="ORF">ACO22_01616</name>
</gene>
<protein>
    <submittedName>
        <fullName evidence="1">Uncharacterized protein</fullName>
    </submittedName>
</protein>
<dbReference type="VEuPathDB" id="FungiDB:PABG_12137"/>
<comment type="caution">
    <text evidence="1">The sequence shown here is derived from an EMBL/GenBank/DDBJ whole genome shotgun (WGS) entry which is preliminary data.</text>
</comment>
<reference evidence="1 2" key="1">
    <citation type="submission" date="2016-06" db="EMBL/GenBank/DDBJ databases">
        <authorList>
            <person name="Kjaerup R.B."/>
            <person name="Dalgaard T.S."/>
            <person name="Juul-Madsen H.R."/>
        </authorList>
    </citation>
    <scope>NUCLEOTIDE SEQUENCE [LARGE SCALE GENOMIC DNA]</scope>
    <source>
        <strain evidence="1 2">Pb300</strain>
    </source>
</reference>
<sequence>MLTGRTLMIKVADNWQLDQPDDGWVESIPNLNIPITRESSNFQKCVKHSQEKGIIIVLSAAMIVEPGFGPTILDRS</sequence>